<dbReference type="EMBL" id="GBXM01025780">
    <property type="protein sequence ID" value="JAH82797.1"/>
    <property type="molecule type" value="Transcribed_RNA"/>
</dbReference>
<sequence length="54" mass="6392">MNNKCISKVIGPTTKHRFDKVYYSFCNSYYIEHEHTKSSTHSEHYSDLTYAESI</sequence>
<reference evidence="1" key="2">
    <citation type="journal article" date="2015" name="Fish Shellfish Immunol.">
        <title>Early steps in the European eel (Anguilla anguilla)-Vibrio vulnificus interaction in the gills: Role of the RtxA13 toxin.</title>
        <authorList>
            <person name="Callol A."/>
            <person name="Pajuelo D."/>
            <person name="Ebbesson L."/>
            <person name="Teles M."/>
            <person name="MacKenzie S."/>
            <person name="Amaro C."/>
        </authorList>
    </citation>
    <scope>NUCLEOTIDE SEQUENCE</scope>
</reference>
<organism evidence="1">
    <name type="scientific">Anguilla anguilla</name>
    <name type="common">European freshwater eel</name>
    <name type="synonym">Muraena anguilla</name>
    <dbReference type="NCBI Taxonomy" id="7936"/>
    <lineage>
        <taxon>Eukaryota</taxon>
        <taxon>Metazoa</taxon>
        <taxon>Chordata</taxon>
        <taxon>Craniata</taxon>
        <taxon>Vertebrata</taxon>
        <taxon>Euteleostomi</taxon>
        <taxon>Actinopterygii</taxon>
        <taxon>Neopterygii</taxon>
        <taxon>Teleostei</taxon>
        <taxon>Anguilliformes</taxon>
        <taxon>Anguillidae</taxon>
        <taxon>Anguilla</taxon>
    </lineage>
</organism>
<accession>A0A0E9VXJ5</accession>
<proteinExistence type="predicted"/>
<reference evidence="1" key="1">
    <citation type="submission" date="2014-11" db="EMBL/GenBank/DDBJ databases">
        <authorList>
            <person name="Amaro Gonzalez C."/>
        </authorList>
    </citation>
    <scope>NUCLEOTIDE SEQUENCE</scope>
</reference>
<dbReference type="EMBL" id="GBXM01039171">
    <property type="protein sequence ID" value="JAH69406.1"/>
    <property type="molecule type" value="Transcribed_RNA"/>
</dbReference>
<protein>
    <submittedName>
        <fullName evidence="1">Uncharacterized protein</fullName>
    </submittedName>
</protein>
<evidence type="ECO:0000313" key="1">
    <source>
        <dbReference type="EMBL" id="JAH82797.1"/>
    </source>
</evidence>
<dbReference type="AlphaFoldDB" id="A0A0E9VXJ5"/>
<name>A0A0E9VXJ5_ANGAN</name>